<dbReference type="Gene3D" id="3.30.420.10">
    <property type="entry name" value="Ribonuclease H-like superfamily/Ribonuclease H"/>
    <property type="match status" value="1"/>
</dbReference>
<dbReference type="Pfam" id="PF13358">
    <property type="entry name" value="DDE_3"/>
    <property type="match status" value="1"/>
</dbReference>
<protein>
    <submittedName>
        <fullName evidence="2">IS630 family transposase</fullName>
    </submittedName>
</protein>
<proteinExistence type="predicted"/>
<reference evidence="2 3" key="1">
    <citation type="submission" date="2020-02" db="EMBL/GenBank/DDBJ databases">
        <title>Genome sequence of strain CCNWXJ40-4.</title>
        <authorList>
            <person name="Gao J."/>
            <person name="Sun J."/>
        </authorList>
    </citation>
    <scope>NUCLEOTIDE SEQUENCE [LARGE SCALE GENOMIC DNA]</scope>
    <source>
        <strain evidence="2 3">CCNWXJ 40-4</strain>
    </source>
</reference>
<dbReference type="InterPro" id="IPR036397">
    <property type="entry name" value="RNaseH_sf"/>
</dbReference>
<gene>
    <name evidence="2" type="ORF">G6N73_36230</name>
</gene>
<keyword evidence="3" id="KW-1185">Reference proteome</keyword>
<evidence type="ECO:0000259" key="1">
    <source>
        <dbReference type="Pfam" id="PF13358"/>
    </source>
</evidence>
<dbReference type="NCBIfam" id="NF033545">
    <property type="entry name" value="transpos_IS630"/>
    <property type="match status" value="1"/>
</dbReference>
<dbReference type="AlphaFoldDB" id="A0A6G4WQ38"/>
<feature type="domain" description="Tc1-like transposase DDE" evidence="1">
    <location>
        <begin position="9"/>
        <end position="148"/>
    </location>
</feature>
<accession>A0A6G4WQ38</accession>
<feature type="non-terminal residue" evidence="2">
    <location>
        <position position="1"/>
    </location>
</feature>
<dbReference type="Proteomes" id="UP001642900">
    <property type="component" value="Unassembled WGS sequence"/>
</dbReference>
<name>A0A6G4WQ38_9HYPH</name>
<dbReference type="RefSeq" id="WP_165034613.1">
    <property type="nucleotide sequence ID" value="NZ_JAAKZF010000337.1"/>
</dbReference>
<comment type="caution">
    <text evidence="2">The sequence shown here is derived from an EMBL/GenBank/DDBJ whole genome shotgun (WGS) entry which is preliminary data.</text>
</comment>
<dbReference type="InterPro" id="IPR047655">
    <property type="entry name" value="Transpos_IS630-like"/>
</dbReference>
<sequence length="178" mass="20200">YQGRIDPARLVFIDETWTKTNMAPLSGWAPIGQRIKAKVPNGHWKTMTFLAALRQDRVEAPWLIDGPINGERFLLYVEKVLAPTLKPGDIVVMDNLGSHKGKAVRRAIRKAGARLFFLPKYSPDLNPIEQLFAKLKHWLRKAAKRTVETVCDAIGQILDRVTPVECSNYFANSGYDRR</sequence>
<dbReference type="PANTHER" id="PTHR46564">
    <property type="entry name" value="TRANSPOSASE"/>
    <property type="match status" value="1"/>
</dbReference>
<evidence type="ECO:0000313" key="3">
    <source>
        <dbReference type="Proteomes" id="UP001642900"/>
    </source>
</evidence>
<dbReference type="InterPro" id="IPR038717">
    <property type="entry name" value="Tc1-like_DDE_dom"/>
</dbReference>
<dbReference type="GO" id="GO:0003676">
    <property type="term" value="F:nucleic acid binding"/>
    <property type="evidence" value="ECO:0007669"/>
    <property type="project" value="InterPro"/>
</dbReference>
<organism evidence="2 3">
    <name type="scientific">Allomesorhizobium camelthorni</name>
    <dbReference type="NCBI Taxonomy" id="475069"/>
    <lineage>
        <taxon>Bacteria</taxon>
        <taxon>Pseudomonadati</taxon>
        <taxon>Pseudomonadota</taxon>
        <taxon>Alphaproteobacteria</taxon>
        <taxon>Hyphomicrobiales</taxon>
        <taxon>Phyllobacteriaceae</taxon>
        <taxon>Allomesorhizobium</taxon>
    </lineage>
</organism>
<evidence type="ECO:0000313" key="2">
    <source>
        <dbReference type="EMBL" id="NGO56316.1"/>
    </source>
</evidence>
<dbReference type="EMBL" id="JAAKZF010000337">
    <property type="protein sequence ID" value="NGO56316.1"/>
    <property type="molecule type" value="Genomic_DNA"/>
</dbReference>
<dbReference type="PANTHER" id="PTHR46564:SF1">
    <property type="entry name" value="TRANSPOSASE"/>
    <property type="match status" value="1"/>
</dbReference>